<feature type="domain" description="GtrA/DPMS transmembrane" evidence="6">
    <location>
        <begin position="18"/>
        <end position="115"/>
    </location>
</feature>
<reference evidence="8" key="1">
    <citation type="journal article" date="2019" name="Int. J. Syst. Evol. Microbiol.">
        <title>The Global Catalogue of Microorganisms (GCM) 10K type strain sequencing project: providing services to taxonomists for standard genome sequencing and annotation.</title>
        <authorList>
            <consortium name="The Broad Institute Genomics Platform"/>
            <consortium name="The Broad Institute Genome Sequencing Center for Infectious Disease"/>
            <person name="Wu L."/>
            <person name="Ma J."/>
        </authorList>
    </citation>
    <scope>NUCLEOTIDE SEQUENCE [LARGE SCALE GENOMIC DNA]</scope>
    <source>
        <strain evidence="8">JCM 17388</strain>
    </source>
</reference>
<dbReference type="InterPro" id="IPR007267">
    <property type="entry name" value="GtrA_DPMS_TM"/>
</dbReference>
<feature type="transmembrane region" description="Helical" evidence="5">
    <location>
        <begin position="31"/>
        <end position="50"/>
    </location>
</feature>
<sequence>MTSATTALLYCSLLGLGLLVAKDAVPYLFLAMAAHLTTVVIVYPWYRLVVFRAAGQPWLTGYLRFYVVGLGFLATSLAGLPVLVELFHLPVMAAQALLLVISPTVSYAIHRAWTFRERATTQAG</sequence>
<evidence type="ECO:0000256" key="5">
    <source>
        <dbReference type="SAM" id="Phobius"/>
    </source>
</evidence>
<accession>A0ABP8BH84</accession>
<name>A0ABP8BH84_9ACTN</name>
<protein>
    <recommendedName>
        <fullName evidence="6">GtrA/DPMS transmembrane domain-containing protein</fullName>
    </recommendedName>
</protein>
<dbReference type="EMBL" id="BAABAQ010000016">
    <property type="protein sequence ID" value="GAA4206600.1"/>
    <property type="molecule type" value="Genomic_DNA"/>
</dbReference>
<dbReference type="Pfam" id="PF04138">
    <property type="entry name" value="GtrA_DPMS_TM"/>
    <property type="match status" value="1"/>
</dbReference>
<keyword evidence="3 5" id="KW-1133">Transmembrane helix</keyword>
<evidence type="ECO:0000256" key="1">
    <source>
        <dbReference type="ARBA" id="ARBA00004141"/>
    </source>
</evidence>
<gene>
    <name evidence="7" type="ORF">GCM10022252_68960</name>
</gene>
<keyword evidence="8" id="KW-1185">Reference proteome</keyword>
<comment type="caution">
    <text evidence="7">The sequence shown here is derived from an EMBL/GenBank/DDBJ whole genome shotgun (WGS) entry which is preliminary data.</text>
</comment>
<feature type="transmembrane region" description="Helical" evidence="5">
    <location>
        <begin position="89"/>
        <end position="109"/>
    </location>
</feature>
<organism evidence="7 8">
    <name type="scientific">Streptosporangium oxazolinicum</name>
    <dbReference type="NCBI Taxonomy" id="909287"/>
    <lineage>
        <taxon>Bacteria</taxon>
        <taxon>Bacillati</taxon>
        <taxon>Actinomycetota</taxon>
        <taxon>Actinomycetes</taxon>
        <taxon>Streptosporangiales</taxon>
        <taxon>Streptosporangiaceae</taxon>
        <taxon>Streptosporangium</taxon>
    </lineage>
</organism>
<evidence type="ECO:0000256" key="3">
    <source>
        <dbReference type="ARBA" id="ARBA00022989"/>
    </source>
</evidence>
<evidence type="ECO:0000313" key="7">
    <source>
        <dbReference type="EMBL" id="GAA4206600.1"/>
    </source>
</evidence>
<evidence type="ECO:0000256" key="4">
    <source>
        <dbReference type="ARBA" id="ARBA00023136"/>
    </source>
</evidence>
<comment type="subcellular location">
    <subcellularLocation>
        <location evidence="1">Membrane</location>
        <topology evidence="1">Multi-pass membrane protein</topology>
    </subcellularLocation>
</comment>
<dbReference type="RefSeq" id="WP_344922406.1">
    <property type="nucleotide sequence ID" value="NZ_BAABAQ010000016.1"/>
</dbReference>
<keyword evidence="4 5" id="KW-0472">Membrane</keyword>
<evidence type="ECO:0000256" key="2">
    <source>
        <dbReference type="ARBA" id="ARBA00022692"/>
    </source>
</evidence>
<proteinExistence type="predicted"/>
<evidence type="ECO:0000313" key="8">
    <source>
        <dbReference type="Proteomes" id="UP001501251"/>
    </source>
</evidence>
<evidence type="ECO:0000259" key="6">
    <source>
        <dbReference type="Pfam" id="PF04138"/>
    </source>
</evidence>
<dbReference type="Proteomes" id="UP001501251">
    <property type="component" value="Unassembled WGS sequence"/>
</dbReference>
<keyword evidence="2 5" id="KW-0812">Transmembrane</keyword>
<feature type="transmembrane region" description="Helical" evidence="5">
    <location>
        <begin position="62"/>
        <end position="83"/>
    </location>
</feature>